<dbReference type="OrthoDB" id="5387502at2"/>
<evidence type="ECO:0000313" key="4">
    <source>
        <dbReference type="Proteomes" id="UP000198771"/>
    </source>
</evidence>
<feature type="transmembrane region" description="Helical" evidence="1">
    <location>
        <begin position="148"/>
        <end position="167"/>
    </location>
</feature>
<dbReference type="Proteomes" id="UP000198771">
    <property type="component" value="Unassembled WGS sequence"/>
</dbReference>
<feature type="transmembrane region" description="Helical" evidence="1">
    <location>
        <begin position="213"/>
        <end position="232"/>
    </location>
</feature>
<keyword evidence="4" id="KW-1185">Reference proteome</keyword>
<dbReference type="Gene3D" id="1.10.3730.20">
    <property type="match status" value="2"/>
</dbReference>
<feature type="domain" description="EamA" evidence="2">
    <location>
        <begin position="4"/>
        <end position="136"/>
    </location>
</feature>
<feature type="transmembrane region" description="Helical" evidence="1">
    <location>
        <begin position="93"/>
        <end position="113"/>
    </location>
</feature>
<dbReference type="SUPFAM" id="SSF103481">
    <property type="entry name" value="Multidrug resistance efflux transporter EmrE"/>
    <property type="match status" value="2"/>
</dbReference>
<feature type="transmembrane region" description="Helical" evidence="1">
    <location>
        <begin position="6"/>
        <end position="22"/>
    </location>
</feature>
<organism evidence="3 4">
    <name type="scientific">Desulfonatronum thiosulfatophilum</name>
    <dbReference type="NCBI Taxonomy" id="617002"/>
    <lineage>
        <taxon>Bacteria</taxon>
        <taxon>Pseudomonadati</taxon>
        <taxon>Thermodesulfobacteriota</taxon>
        <taxon>Desulfovibrionia</taxon>
        <taxon>Desulfovibrionales</taxon>
        <taxon>Desulfonatronaceae</taxon>
        <taxon>Desulfonatronum</taxon>
    </lineage>
</organism>
<gene>
    <name evidence="3" type="ORF">SAMN05660653_01739</name>
</gene>
<keyword evidence="1" id="KW-0472">Membrane</keyword>
<evidence type="ECO:0000259" key="2">
    <source>
        <dbReference type="Pfam" id="PF00892"/>
    </source>
</evidence>
<feature type="transmembrane region" description="Helical" evidence="1">
    <location>
        <begin position="179"/>
        <end position="201"/>
    </location>
</feature>
<keyword evidence="1" id="KW-0812">Transmembrane</keyword>
<dbReference type="Pfam" id="PF00892">
    <property type="entry name" value="EamA"/>
    <property type="match status" value="2"/>
</dbReference>
<keyword evidence="1" id="KW-1133">Transmembrane helix</keyword>
<feature type="transmembrane region" description="Helical" evidence="1">
    <location>
        <begin position="119"/>
        <end position="136"/>
    </location>
</feature>
<feature type="transmembrane region" description="Helical" evidence="1">
    <location>
        <begin position="34"/>
        <end position="54"/>
    </location>
</feature>
<dbReference type="PANTHER" id="PTHR22911">
    <property type="entry name" value="ACYL-MALONYL CONDENSING ENZYME-RELATED"/>
    <property type="match status" value="1"/>
</dbReference>
<dbReference type="GO" id="GO:0016020">
    <property type="term" value="C:membrane"/>
    <property type="evidence" value="ECO:0007669"/>
    <property type="project" value="InterPro"/>
</dbReference>
<evidence type="ECO:0000256" key="1">
    <source>
        <dbReference type="SAM" id="Phobius"/>
    </source>
</evidence>
<sequence>MEAWYAYSLLALLLLGGQRFLYKVAAARNCGTFLTTFCFMVTVAVLSSVLLVLHPPIIPSLGFLIFISLANSLTFVGATLAHIEALKHMPATVAYPLIRMNIVLVVLFAVFLLQERLQPLQAAGVLLSFAVIWILSRDSASADGADTRARGMLLVVLAMVAGALSAISSKYAADGTDLLAFIALSYIFSTLFTLVLAPRMFAPDPDHDSKKTAVGIGLAMGLLNLAGFYFFLKALALGPLAIVAAVNGMHFLVAVVLSVVVFREKMTRNRVAALVLAVGAIILVRG</sequence>
<accession>A0A1G6CV23</accession>
<dbReference type="STRING" id="617002.SAMN05660653_01739"/>
<dbReference type="InterPro" id="IPR037185">
    <property type="entry name" value="EmrE-like"/>
</dbReference>
<dbReference type="InterPro" id="IPR000620">
    <property type="entry name" value="EamA_dom"/>
</dbReference>
<dbReference type="RefSeq" id="WP_092120130.1">
    <property type="nucleotide sequence ID" value="NZ_FMXO01000009.1"/>
</dbReference>
<feature type="transmembrane region" description="Helical" evidence="1">
    <location>
        <begin position="238"/>
        <end position="262"/>
    </location>
</feature>
<feature type="domain" description="EamA" evidence="2">
    <location>
        <begin position="150"/>
        <end position="284"/>
    </location>
</feature>
<dbReference type="AlphaFoldDB" id="A0A1G6CV23"/>
<reference evidence="3 4" key="1">
    <citation type="submission" date="2016-10" db="EMBL/GenBank/DDBJ databases">
        <authorList>
            <person name="de Groot N.N."/>
        </authorList>
    </citation>
    <scope>NUCLEOTIDE SEQUENCE [LARGE SCALE GENOMIC DNA]</scope>
    <source>
        <strain evidence="3 4">ASO4-2</strain>
    </source>
</reference>
<protein>
    <submittedName>
        <fullName evidence="3">Uncharacterized membrane protein</fullName>
    </submittedName>
</protein>
<dbReference type="EMBL" id="FMXO01000009">
    <property type="protein sequence ID" value="SDB36662.1"/>
    <property type="molecule type" value="Genomic_DNA"/>
</dbReference>
<name>A0A1G6CV23_9BACT</name>
<evidence type="ECO:0000313" key="3">
    <source>
        <dbReference type="EMBL" id="SDB36662.1"/>
    </source>
</evidence>
<feature type="transmembrane region" description="Helical" evidence="1">
    <location>
        <begin position="60"/>
        <end position="81"/>
    </location>
</feature>
<proteinExistence type="predicted"/>